<evidence type="ECO:0000313" key="13">
    <source>
        <dbReference type="Proteomes" id="UP001562354"/>
    </source>
</evidence>
<feature type="binding site" evidence="9">
    <location>
        <position position="92"/>
    </location>
    <ligand>
        <name>ATP</name>
        <dbReference type="ChEBI" id="CHEBI:30616"/>
    </ligand>
</feature>
<comment type="catalytic activity">
    <reaction evidence="8">
        <text>L-seryl-[protein] + ATP = O-phospho-L-seryl-[protein] + ADP + H(+)</text>
        <dbReference type="Rhea" id="RHEA:17989"/>
        <dbReference type="Rhea" id="RHEA-COMP:9863"/>
        <dbReference type="Rhea" id="RHEA-COMP:11604"/>
        <dbReference type="ChEBI" id="CHEBI:15378"/>
        <dbReference type="ChEBI" id="CHEBI:29999"/>
        <dbReference type="ChEBI" id="CHEBI:30616"/>
        <dbReference type="ChEBI" id="CHEBI:83421"/>
        <dbReference type="ChEBI" id="CHEBI:456216"/>
        <dbReference type="EC" id="2.7.11.1"/>
    </reaction>
</comment>
<evidence type="ECO:0000256" key="1">
    <source>
        <dbReference type="ARBA" id="ARBA00012513"/>
    </source>
</evidence>
<dbReference type="InterPro" id="IPR011009">
    <property type="entry name" value="Kinase-like_dom_sf"/>
</dbReference>
<dbReference type="InterPro" id="IPR051334">
    <property type="entry name" value="SRPK"/>
</dbReference>
<name>A0ABR3P4J0_9PEZI</name>
<dbReference type="GeneID" id="95979866"/>
<dbReference type="InterPro" id="IPR008271">
    <property type="entry name" value="Ser/Thr_kinase_AS"/>
</dbReference>
<evidence type="ECO:0000256" key="9">
    <source>
        <dbReference type="PROSITE-ProRule" id="PRU10141"/>
    </source>
</evidence>
<dbReference type="Gene3D" id="3.30.200.20">
    <property type="entry name" value="Phosphorylase Kinase, domain 1"/>
    <property type="match status" value="1"/>
</dbReference>
<evidence type="ECO:0000256" key="3">
    <source>
        <dbReference type="ARBA" id="ARBA00022679"/>
    </source>
</evidence>
<keyword evidence="5" id="KW-0418">Kinase</keyword>
<dbReference type="PROSITE" id="PS00108">
    <property type="entry name" value="PROTEIN_KINASE_ST"/>
    <property type="match status" value="1"/>
</dbReference>
<evidence type="ECO:0000256" key="7">
    <source>
        <dbReference type="ARBA" id="ARBA00047899"/>
    </source>
</evidence>
<feature type="domain" description="Protein kinase" evidence="11">
    <location>
        <begin position="63"/>
        <end position="233"/>
    </location>
</feature>
<keyword evidence="3" id="KW-0808">Transferase</keyword>
<comment type="caution">
    <text evidence="12">The sequence shown here is derived from an EMBL/GenBank/DDBJ whole genome shotgun (WGS) entry which is preliminary data.</text>
</comment>
<dbReference type="PANTHER" id="PTHR47634">
    <property type="entry name" value="PROTEIN KINASE DOMAIN-CONTAINING PROTEIN-RELATED"/>
    <property type="match status" value="1"/>
</dbReference>
<reference evidence="12 13" key="1">
    <citation type="submission" date="2024-07" db="EMBL/GenBank/DDBJ databases">
        <title>Draft sequence of the Neodothiora populina.</title>
        <authorList>
            <person name="Drown D.D."/>
            <person name="Schuette U.S."/>
            <person name="Buechlein A.B."/>
            <person name="Rusch D.R."/>
            <person name="Winton L.W."/>
            <person name="Adams G.A."/>
        </authorList>
    </citation>
    <scope>NUCLEOTIDE SEQUENCE [LARGE SCALE GENOMIC DNA]</scope>
    <source>
        <strain evidence="12 13">CPC 39397</strain>
    </source>
</reference>
<dbReference type="InterPro" id="IPR017441">
    <property type="entry name" value="Protein_kinase_ATP_BS"/>
</dbReference>
<dbReference type="PROSITE" id="PS00107">
    <property type="entry name" value="PROTEIN_KINASE_ATP"/>
    <property type="match status" value="1"/>
</dbReference>
<evidence type="ECO:0000256" key="10">
    <source>
        <dbReference type="RuleBase" id="RU000304"/>
    </source>
</evidence>
<evidence type="ECO:0000256" key="4">
    <source>
        <dbReference type="ARBA" id="ARBA00022741"/>
    </source>
</evidence>
<organism evidence="12 13">
    <name type="scientific">Neodothiora populina</name>
    <dbReference type="NCBI Taxonomy" id="2781224"/>
    <lineage>
        <taxon>Eukaryota</taxon>
        <taxon>Fungi</taxon>
        <taxon>Dikarya</taxon>
        <taxon>Ascomycota</taxon>
        <taxon>Pezizomycotina</taxon>
        <taxon>Dothideomycetes</taxon>
        <taxon>Dothideomycetidae</taxon>
        <taxon>Dothideales</taxon>
        <taxon>Dothioraceae</taxon>
        <taxon>Neodothiora</taxon>
    </lineage>
</organism>
<evidence type="ECO:0000256" key="5">
    <source>
        <dbReference type="ARBA" id="ARBA00022777"/>
    </source>
</evidence>
<evidence type="ECO:0000313" key="12">
    <source>
        <dbReference type="EMBL" id="KAL1297606.1"/>
    </source>
</evidence>
<sequence>MASSLLHRAWKSVHRLAWKPLVFPREGFVSIAADEKIEEETIPGYVATRYYPVRIGQIFQNRYQVVGKLGFGATSTVWLARDLDECQHVALKLYIQSDALGSELDTELDVYRRIENSPEHHPGRSAVRSLLDSFEVDTPSARHRCLVHTPLWESALNIKNRNPVRRLPQPVMAFLLKRLFLALDLLHRECHIVHTDIKEANILLPADSSVLTQFEHQELEEPNPKKEVDGGVI</sequence>
<dbReference type="Gene3D" id="1.10.510.10">
    <property type="entry name" value="Transferase(Phosphotransferase) domain 1"/>
    <property type="match status" value="1"/>
</dbReference>
<proteinExistence type="inferred from homology"/>
<comment type="similarity">
    <text evidence="10">Belongs to the protein kinase superfamily.</text>
</comment>
<evidence type="ECO:0000256" key="6">
    <source>
        <dbReference type="ARBA" id="ARBA00022840"/>
    </source>
</evidence>
<dbReference type="SUPFAM" id="SSF56112">
    <property type="entry name" value="Protein kinase-like (PK-like)"/>
    <property type="match status" value="1"/>
</dbReference>
<protein>
    <recommendedName>
        <fullName evidence="1">non-specific serine/threonine protein kinase</fullName>
        <ecNumber evidence="1">2.7.11.1</ecNumber>
    </recommendedName>
</protein>
<dbReference type="RefSeq" id="XP_069197288.1">
    <property type="nucleotide sequence ID" value="XM_069348308.1"/>
</dbReference>
<dbReference type="Pfam" id="PF00069">
    <property type="entry name" value="Pkinase"/>
    <property type="match status" value="1"/>
</dbReference>
<dbReference type="PANTHER" id="PTHR47634:SF9">
    <property type="entry name" value="PROTEIN KINASE DOMAIN-CONTAINING PROTEIN-RELATED"/>
    <property type="match status" value="1"/>
</dbReference>
<keyword evidence="2 10" id="KW-0723">Serine/threonine-protein kinase</keyword>
<dbReference type="PROSITE" id="PS50011">
    <property type="entry name" value="PROTEIN_KINASE_DOM"/>
    <property type="match status" value="1"/>
</dbReference>
<comment type="catalytic activity">
    <reaction evidence="7">
        <text>L-threonyl-[protein] + ATP = O-phospho-L-threonyl-[protein] + ADP + H(+)</text>
        <dbReference type="Rhea" id="RHEA:46608"/>
        <dbReference type="Rhea" id="RHEA-COMP:11060"/>
        <dbReference type="Rhea" id="RHEA-COMP:11605"/>
        <dbReference type="ChEBI" id="CHEBI:15378"/>
        <dbReference type="ChEBI" id="CHEBI:30013"/>
        <dbReference type="ChEBI" id="CHEBI:30616"/>
        <dbReference type="ChEBI" id="CHEBI:61977"/>
        <dbReference type="ChEBI" id="CHEBI:456216"/>
        <dbReference type="EC" id="2.7.11.1"/>
    </reaction>
</comment>
<gene>
    <name evidence="12" type="ORF">AAFC00_006167</name>
</gene>
<dbReference type="InterPro" id="IPR000719">
    <property type="entry name" value="Prot_kinase_dom"/>
</dbReference>
<keyword evidence="6 9" id="KW-0067">ATP-binding</keyword>
<keyword evidence="4 9" id="KW-0547">Nucleotide-binding</keyword>
<accession>A0ABR3P4J0</accession>
<evidence type="ECO:0000256" key="8">
    <source>
        <dbReference type="ARBA" id="ARBA00048679"/>
    </source>
</evidence>
<dbReference type="EC" id="2.7.11.1" evidence="1"/>
<dbReference type="EMBL" id="JBFMKM010000014">
    <property type="protein sequence ID" value="KAL1297606.1"/>
    <property type="molecule type" value="Genomic_DNA"/>
</dbReference>
<evidence type="ECO:0000256" key="2">
    <source>
        <dbReference type="ARBA" id="ARBA00022527"/>
    </source>
</evidence>
<dbReference type="Proteomes" id="UP001562354">
    <property type="component" value="Unassembled WGS sequence"/>
</dbReference>
<evidence type="ECO:0000259" key="11">
    <source>
        <dbReference type="PROSITE" id="PS50011"/>
    </source>
</evidence>
<keyword evidence="13" id="KW-1185">Reference proteome</keyword>